<comment type="caution">
    <text evidence="2">The sequence shown here is derived from an EMBL/GenBank/DDBJ whole genome shotgun (WGS) entry which is preliminary data.</text>
</comment>
<protein>
    <submittedName>
        <fullName evidence="2">Uncharacterized protein</fullName>
    </submittedName>
</protein>
<proteinExistence type="predicted"/>
<keyword evidence="1" id="KW-0812">Transmembrane</keyword>
<feature type="non-terminal residue" evidence="2">
    <location>
        <position position="1"/>
    </location>
</feature>
<keyword evidence="1" id="KW-1133">Transmembrane helix</keyword>
<evidence type="ECO:0000313" key="2">
    <source>
        <dbReference type="EMBL" id="CAL4093787.1"/>
    </source>
</evidence>
<feature type="transmembrane region" description="Helical" evidence="1">
    <location>
        <begin position="7"/>
        <end position="25"/>
    </location>
</feature>
<dbReference type="AlphaFoldDB" id="A0AAV2QR70"/>
<reference evidence="2 3" key="1">
    <citation type="submission" date="2024-05" db="EMBL/GenBank/DDBJ databases">
        <authorList>
            <person name="Wallberg A."/>
        </authorList>
    </citation>
    <scope>NUCLEOTIDE SEQUENCE [LARGE SCALE GENOMIC DNA]</scope>
</reference>
<accession>A0AAV2QR70</accession>
<keyword evidence="1" id="KW-0472">Membrane</keyword>
<dbReference type="Proteomes" id="UP001497623">
    <property type="component" value="Unassembled WGS sequence"/>
</dbReference>
<gene>
    <name evidence="2" type="ORF">MNOR_LOCUS14966</name>
</gene>
<evidence type="ECO:0000313" key="3">
    <source>
        <dbReference type="Proteomes" id="UP001497623"/>
    </source>
</evidence>
<organism evidence="2 3">
    <name type="scientific">Meganyctiphanes norvegica</name>
    <name type="common">Northern krill</name>
    <name type="synonym">Thysanopoda norvegica</name>
    <dbReference type="NCBI Taxonomy" id="48144"/>
    <lineage>
        <taxon>Eukaryota</taxon>
        <taxon>Metazoa</taxon>
        <taxon>Ecdysozoa</taxon>
        <taxon>Arthropoda</taxon>
        <taxon>Crustacea</taxon>
        <taxon>Multicrustacea</taxon>
        <taxon>Malacostraca</taxon>
        <taxon>Eumalacostraca</taxon>
        <taxon>Eucarida</taxon>
        <taxon>Euphausiacea</taxon>
        <taxon>Euphausiidae</taxon>
        <taxon>Meganyctiphanes</taxon>
    </lineage>
</organism>
<sequence length="296" mass="33541">NWRYGRAVLVAIAIGAGLMLLTISMPGQQEVSTVQRGMASPERLLKNLRQRVNELSIGLDRLWCITRRIGSTGGFCLTEDNIFAGGNHAWDVEVCRDLENLFGNSSVVDMGAGLGHYGKCFLRMKDPIFTVKPNEKTVKLHHSYLSMMQDLFKKPKVIKSWDGYDGAINVGFLSNGFIKQQDLSITDMWLGRTWDWVLSLEVGEHIPAPYEDIFIDNLVRHGCKGLVLSWAVKNQGGHHHVNEHSNAYVKQKMAERGLTNDADAENIIRTHTTLNWFKNTIMVFRYPDDYKCENGR</sequence>
<name>A0AAV2QR70_MEGNR</name>
<evidence type="ECO:0000256" key="1">
    <source>
        <dbReference type="SAM" id="Phobius"/>
    </source>
</evidence>
<dbReference type="InterPro" id="IPR029063">
    <property type="entry name" value="SAM-dependent_MTases_sf"/>
</dbReference>
<dbReference type="SUPFAM" id="SSF53335">
    <property type="entry name" value="S-adenosyl-L-methionine-dependent methyltransferases"/>
    <property type="match status" value="1"/>
</dbReference>
<keyword evidence="3" id="KW-1185">Reference proteome</keyword>
<dbReference type="EMBL" id="CAXKWB010009183">
    <property type="protein sequence ID" value="CAL4093787.1"/>
    <property type="molecule type" value="Genomic_DNA"/>
</dbReference>